<dbReference type="Pfam" id="PF04023">
    <property type="entry name" value="FeoA"/>
    <property type="match status" value="1"/>
</dbReference>
<protein>
    <submittedName>
        <fullName evidence="4">Ferrous iron transport protein A</fullName>
    </submittedName>
</protein>
<dbReference type="PANTHER" id="PTHR42954">
    <property type="entry name" value="FE(2+) TRANSPORT PROTEIN A"/>
    <property type="match status" value="1"/>
</dbReference>
<reference evidence="4 5" key="1">
    <citation type="submission" date="2019-06" db="EMBL/GenBank/DDBJ databases">
        <title>Genomic Encyclopedia of Type Strains, Phase IV (KMG-V): Genome sequencing to study the core and pangenomes of soil and plant-associated prokaryotes.</title>
        <authorList>
            <person name="Whitman W."/>
        </authorList>
    </citation>
    <scope>NUCLEOTIDE SEQUENCE [LARGE SCALE GENOMIC DNA]</scope>
    <source>
        <strain evidence="4 5">BR 11880</strain>
    </source>
</reference>
<feature type="domain" description="Ferrous iron transporter FeoA-like" evidence="3">
    <location>
        <begin position="30"/>
        <end position="112"/>
    </location>
</feature>
<sequence length="132" mass="14228">MHLSSRPAVSDAPAPDQDALPAPALTADARPLSRAAKGEVGRVIRVGLDGAPHDSLDPDELERRLLEIGFVEGARVEILHEGLFGRDPIAVKVDDMRVALRRREAEAILITAWQQPDASGATPRAVAEDRRS</sequence>
<dbReference type="EMBL" id="VITN01000003">
    <property type="protein sequence ID" value="TWB22670.1"/>
    <property type="molecule type" value="Genomic_DNA"/>
</dbReference>
<dbReference type="InterPro" id="IPR038157">
    <property type="entry name" value="FeoA_core_dom"/>
</dbReference>
<organism evidence="4 5">
    <name type="scientific">Nitrospirillum amazonense</name>
    <dbReference type="NCBI Taxonomy" id="28077"/>
    <lineage>
        <taxon>Bacteria</taxon>
        <taxon>Pseudomonadati</taxon>
        <taxon>Pseudomonadota</taxon>
        <taxon>Alphaproteobacteria</taxon>
        <taxon>Rhodospirillales</taxon>
        <taxon>Azospirillaceae</taxon>
        <taxon>Nitrospirillum</taxon>
    </lineage>
</organism>
<dbReference type="OrthoDB" id="7173531at2"/>
<evidence type="ECO:0000313" key="5">
    <source>
        <dbReference type="Proteomes" id="UP000319859"/>
    </source>
</evidence>
<dbReference type="InterPro" id="IPR052713">
    <property type="entry name" value="FeoA"/>
</dbReference>
<dbReference type="PANTHER" id="PTHR42954:SF2">
    <property type="entry name" value="FE(2+) TRANSPORT PROTEIN A"/>
    <property type="match status" value="1"/>
</dbReference>
<dbReference type="Gene3D" id="2.30.30.90">
    <property type="match status" value="1"/>
</dbReference>
<feature type="compositionally biased region" description="Low complexity" evidence="2">
    <location>
        <begin position="11"/>
        <end position="31"/>
    </location>
</feature>
<evidence type="ECO:0000313" key="4">
    <source>
        <dbReference type="EMBL" id="TWB22670.1"/>
    </source>
</evidence>
<dbReference type="Proteomes" id="UP000319859">
    <property type="component" value="Unassembled WGS sequence"/>
</dbReference>
<keyword evidence="1" id="KW-0408">Iron</keyword>
<dbReference type="SUPFAM" id="SSF50037">
    <property type="entry name" value="C-terminal domain of transcriptional repressors"/>
    <property type="match status" value="1"/>
</dbReference>
<dbReference type="SMART" id="SM00899">
    <property type="entry name" value="FeoA"/>
    <property type="match status" value="1"/>
</dbReference>
<evidence type="ECO:0000256" key="2">
    <source>
        <dbReference type="SAM" id="MobiDB-lite"/>
    </source>
</evidence>
<dbReference type="InterPro" id="IPR007167">
    <property type="entry name" value="Fe-transptr_FeoA-like"/>
</dbReference>
<dbReference type="GO" id="GO:0046914">
    <property type="term" value="F:transition metal ion binding"/>
    <property type="evidence" value="ECO:0007669"/>
    <property type="project" value="InterPro"/>
</dbReference>
<proteinExistence type="predicted"/>
<dbReference type="InterPro" id="IPR008988">
    <property type="entry name" value="Transcriptional_repressor_C"/>
</dbReference>
<name>A0A560FM69_9PROT</name>
<dbReference type="AlphaFoldDB" id="A0A560FM69"/>
<gene>
    <name evidence="4" type="ORF">FBZ89_103296</name>
</gene>
<comment type="caution">
    <text evidence="4">The sequence shown here is derived from an EMBL/GenBank/DDBJ whole genome shotgun (WGS) entry which is preliminary data.</text>
</comment>
<accession>A0A560FM69</accession>
<evidence type="ECO:0000259" key="3">
    <source>
        <dbReference type="SMART" id="SM00899"/>
    </source>
</evidence>
<evidence type="ECO:0000256" key="1">
    <source>
        <dbReference type="ARBA" id="ARBA00023004"/>
    </source>
</evidence>
<feature type="region of interest" description="Disordered" evidence="2">
    <location>
        <begin position="1"/>
        <end position="31"/>
    </location>
</feature>